<dbReference type="InterPro" id="IPR013083">
    <property type="entry name" value="Znf_RING/FYVE/PHD"/>
</dbReference>
<evidence type="ECO:0000256" key="10">
    <source>
        <dbReference type="ARBA" id="ARBA00022786"/>
    </source>
</evidence>
<evidence type="ECO:0000256" key="3">
    <source>
        <dbReference type="ARBA" id="ARBA00003976"/>
    </source>
</evidence>
<reference evidence="15" key="1">
    <citation type="journal article" date="2017" name="Nature">
        <title>The genome of Chenopodium quinoa.</title>
        <authorList>
            <person name="Jarvis D.E."/>
            <person name="Ho Y.S."/>
            <person name="Lightfoot D.J."/>
            <person name="Schmoeckel S.M."/>
            <person name="Li B."/>
            <person name="Borm T.J.A."/>
            <person name="Ohyanagi H."/>
            <person name="Mineta K."/>
            <person name="Michell C.T."/>
            <person name="Saber N."/>
            <person name="Kharbatia N.M."/>
            <person name="Rupper R.R."/>
            <person name="Sharp A.R."/>
            <person name="Dally N."/>
            <person name="Boughton B.A."/>
            <person name="Woo Y.H."/>
            <person name="Gao G."/>
            <person name="Schijlen E.G.W.M."/>
            <person name="Guo X."/>
            <person name="Momin A.A."/>
            <person name="Negrao S."/>
            <person name="Al-Babili S."/>
            <person name="Gehring C."/>
            <person name="Roessner U."/>
            <person name="Jung C."/>
            <person name="Murphy K."/>
            <person name="Arold S.T."/>
            <person name="Gojobori T."/>
            <person name="van der Linden C.G."/>
            <person name="van Loo E.N."/>
            <person name="Jellen E.N."/>
            <person name="Maughan P.J."/>
            <person name="Tester M."/>
        </authorList>
    </citation>
    <scope>NUCLEOTIDE SEQUENCE [LARGE SCALE GENOMIC DNA]</scope>
    <source>
        <strain evidence="15">cv. PI 614886</strain>
    </source>
</reference>
<dbReference type="CDD" id="cd22582">
    <property type="entry name" value="BRcat_RBR_unk"/>
    <property type="match status" value="1"/>
</dbReference>
<dbReference type="InterPro" id="IPR031127">
    <property type="entry name" value="E3_UB_ligase_RBR"/>
</dbReference>
<evidence type="ECO:0000259" key="14">
    <source>
        <dbReference type="PROSITE" id="PS51873"/>
    </source>
</evidence>
<evidence type="ECO:0000256" key="1">
    <source>
        <dbReference type="ARBA" id="ARBA00001798"/>
    </source>
</evidence>
<comment type="catalytic activity">
    <reaction evidence="1">
        <text>[E2 ubiquitin-conjugating enzyme]-S-ubiquitinyl-L-cysteine + [acceptor protein]-L-lysine = [E2 ubiquitin-conjugating enzyme]-L-cysteine + [acceptor protein]-N(6)-ubiquitinyl-L-lysine.</text>
        <dbReference type="EC" id="2.3.2.31"/>
    </reaction>
</comment>
<evidence type="ECO:0000256" key="6">
    <source>
        <dbReference type="ARBA" id="ARBA00022679"/>
    </source>
</evidence>
<keyword evidence="16" id="KW-1185">Reference proteome</keyword>
<dbReference type="GO" id="GO:0061630">
    <property type="term" value="F:ubiquitin protein ligase activity"/>
    <property type="evidence" value="ECO:0007669"/>
    <property type="project" value="UniProtKB-EC"/>
</dbReference>
<dbReference type="PANTHER" id="PTHR11685">
    <property type="entry name" value="RBR FAMILY RING FINGER AND IBR DOMAIN-CONTAINING"/>
    <property type="match status" value="1"/>
</dbReference>
<organism evidence="15 16">
    <name type="scientific">Chenopodium quinoa</name>
    <name type="common">Quinoa</name>
    <dbReference type="NCBI Taxonomy" id="63459"/>
    <lineage>
        <taxon>Eukaryota</taxon>
        <taxon>Viridiplantae</taxon>
        <taxon>Streptophyta</taxon>
        <taxon>Embryophyta</taxon>
        <taxon>Tracheophyta</taxon>
        <taxon>Spermatophyta</taxon>
        <taxon>Magnoliopsida</taxon>
        <taxon>eudicotyledons</taxon>
        <taxon>Gunneridae</taxon>
        <taxon>Pentapetalae</taxon>
        <taxon>Caryophyllales</taxon>
        <taxon>Chenopodiaceae</taxon>
        <taxon>Chenopodioideae</taxon>
        <taxon>Atripliceae</taxon>
        <taxon>Chenopodium</taxon>
    </lineage>
</organism>
<dbReference type="PROSITE" id="PS50089">
    <property type="entry name" value="ZF_RING_2"/>
    <property type="match status" value="1"/>
</dbReference>
<evidence type="ECO:0000256" key="2">
    <source>
        <dbReference type="ARBA" id="ARBA00001947"/>
    </source>
</evidence>
<dbReference type="InterPro" id="IPR044066">
    <property type="entry name" value="TRIAD_supradom"/>
</dbReference>
<dbReference type="PROSITE" id="PS00518">
    <property type="entry name" value="ZF_RING_1"/>
    <property type="match status" value="1"/>
</dbReference>
<evidence type="ECO:0000256" key="11">
    <source>
        <dbReference type="ARBA" id="ARBA00022833"/>
    </source>
</evidence>
<dbReference type="FunFam" id="3.30.40.10:FF:000230">
    <property type="entry name" value="RBR-type E3 ubiquitin transferase"/>
    <property type="match status" value="1"/>
</dbReference>
<evidence type="ECO:0000256" key="12">
    <source>
        <dbReference type="PROSITE-ProRule" id="PRU00175"/>
    </source>
</evidence>
<comment type="cofactor">
    <cofactor evidence="2">
        <name>Zn(2+)</name>
        <dbReference type="ChEBI" id="CHEBI:29105"/>
    </cofactor>
</comment>
<dbReference type="Pfam" id="PF01485">
    <property type="entry name" value="IBR"/>
    <property type="match status" value="1"/>
</dbReference>
<evidence type="ECO:0000313" key="16">
    <source>
        <dbReference type="Proteomes" id="UP000596660"/>
    </source>
</evidence>
<comment type="similarity">
    <text evidence="4">Belongs to the RBR family. Ariadne subfamily.</text>
</comment>
<dbReference type="Gramene" id="AUR62009952-RA">
    <property type="protein sequence ID" value="AUR62009952-RA:cds"/>
    <property type="gene ID" value="AUR62009952"/>
</dbReference>
<feature type="domain" description="RING-type" evidence="14">
    <location>
        <begin position="105"/>
        <end position="292"/>
    </location>
</feature>
<evidence type="ECO:0000256" key="5">
    <source>
        <dbReference type="ARBA" id="ARBA00012251"/>
    </source>
</evidence>
<dbReference type="InterPro" id="IPR002867">
    <property type="entry name" value="IBR_dom"/>
</dbReference>
<protein>
    <recommendedName>
        <fullName evidence="5">RBR-type E3 ubiquitin transferase</fullName>
        <ecNumber evidence="5">2.3.2.31</ecNumber>
    </recommendedName>
</protein>
<name>A0A803LDL3_CHEQI</name>
<dbReference type="OMA" id="DINCPEC"/>
<dbReference type="UniPathway" id="UPA00143"/>
<dbReference type="SUPFAM" id="SSF57850">
    <property type="entry name" value="RING/U-box"/>
    <property type="match status" value="3"/>
</dbReference>
<dbReference type="GO" id="GO:0008270">
    <property type="term" value="F:zinc ion binding"/>
    <property type="evidence" value="ECO:0007669"/>
    <property type="project" value="UniProtKB-KW"/>
</dbReference>
<evidence type="ECO:0000313" key="15">
    <source>
        <dbReference type="EnsemblPlants" id="AUR62009952-RA:cds"/>
    </source>
</evidence>
<dbReference type="InterPro" id="IPR001841">
    <property type="entry name" value="Znf_RING"/>
</dbReference>
<dbReference type="PROSITE" id="PS51873">
    <property type="entry name" value="TRIAD"/>
    <property type="match status" value="1"/>
</dbReference>
<comment type="function">
    <text evidence="3">Might act as an E3 ubiquitin-protein ligase, or as part of E3 complex, which accepts ubiquitin from specific E2 ubiquitin-conjugating enzymes and then transfers it to substrates.</text>
</comment>
<sequence length="292" mass="33724">MTSTNLDLYVDEAYLLALINEEPIPISDEKYAEELHLQEALYSSSSNPSTQENPLFKIPKTEDVLYSFSSLPSIHENFLFKIPKTEDEEQSILENRERGESSETKLVFCGICMDYKPKTEIFNGLNICNHKFCTDCIIKYVASKIRENHEMVNCPDPKCNQAIEPENCSAILPKEVFVRWENVLFEVMIPGGQKFYCPYKNCSVLMVDDGGVEVRESECPSCRRLFCARCQVPWHDGLSCEEFLELGKDEREREDIMVMKLAKDKSWKRCPNCKIFVERSDGCVHMTCRLVF</sequence>
<dbReference type="EnsemblPlants" id="AUR62009952-RA">
    <property type="protein sequence ID" value="AUR62009952-RA:cds"/>
    <property type="gene ID" value="AUR62009952"/>
</dbReference>
<keyword evidence="10" id="KW-0833">Ubl conjugation pathway</keyword>
<evidence type="ECO:0000256" key="4">
    <source>
        <dbReference type="ARBA" id="ARBA00005884"/>
    </source>
</evidence>
<dbReference type="Proteomes" id="UP000596660">
    <property type="component" value="Unplaced"/>
</dbReference>
<proteinExistence type="inferred from homology"/>
<keyword evidence="7" id="KW-0479">Metal-binding</keyword>
<keyword evidence="11" id="KW-0862">Zinc</keyword>
<dbReference type="EC" id="2.3.2.31" evidence="5"/>
<dbReference type="GO" id="GO:0016567">
    <property type="term" value="P:protein ubiquitination"/>
    <property type="evidence" value="ECO:0007669"/>
    <property type="project" value="UniProtKB-UniPathway"/>
</dbReference>
<dbReference type="AlphaFoldDB" id="A0A803LDL3"/>
<keyword evidence="9 12" id="KW-0863">Zinc-finger</keyword>
<evidence type="ECO:0000259" key="13">
    <source>
        <dbReference type="PROSITE" id="PS50089"/>
    </source>
</evidence>
<dbReference type="InterPro" id="IPR017907">
    <property type="entry name" value="Znf_RING_CS"/>
</dbReference>
<reference evidence="15" key="2">
    <citation type="submission" date="2021-03" db="UniProtKB">
        <authorList>
            <consortium name="EnsemblPlants"/>
        </authorList>
    </citation>
    <scope>IDENTIFICATION</scope>
</reference>
<keyword evidence="6" id="KW-0808">Transferase</keyword>
<keyword evidence="8" id="KW-0677">Repeat</keyword>
<dbReference type="Gene3D" id="1.20.120.1750">
    <property type="match status" value="1"/>
</dbReference>
<feature type="domain" description="RING-type" evidence="13">
    <location>
        <begin position="109"/>
        <end position="158"/>
    </location>
</feature>
<evidence type="ECO:0000256" key="9">
    <source>
        <dbReference type="ARBA" id="ARBA00022771"/>
    </source>
</evidence>
<dbReference type="SMART" id="SM00647">
    <property type="entry name" value="IBR"/>
    <property type="match status" value="1"/>
</dbReference>
<evidence type="ECO:0000256" key="8">
    <source>
        <dbReference type="ARBA" id="ARBA00022737"/>
    </source>
</evidence>
<accession>A0A803LDL3</accession>
<dbReference type="Gene3D" id="3.30.40.10">
    <property type="entry name" value="Zinc/RING finger domain, C3HC4 (zinc finger)"/>
    <property type="match status" value="1"/>
</dbReference>
<evidence type="ECO:0000256" key="7">
    <source>
        <dbReference type="ARBA" id="ARBA00022723"/>
    </source>
</evidence>